<keyword evidence="1" id="KW-0812">Transmembrane</keyword>
<name>N0BJX6_9EURY</name>
<feature type="transmembrane region" description="Helical" evidence="1">
    <location>
        <begin position="281"/>
        <end position="300"/>
    </location>
</feature>
<dbReference type="Pfam" id="PF12679">
    <property type="entry name" value="ABC2_membrane_2"/>
    <property type="match status" value="1"/>
</dbReference>
<dbReference type="PANTHER" id="PTHR43471">
    <property type="entry name" value="ABC TRANSPORTER PERMEASE"/>
    <property type="match status" value="1"/>
</dbReference>
<dbReference type="RefSeq" id="WP_015590034.1">
    <property type="nucleotide sequence ID" value="NC_021169.1"/>
</dbReference>
<dbReference type="KEGG" id="ast:Asulf_00408"/>
<proteinExistence type="predicted"/>
<sequence length="305" mass="34103">MSVVTVAKKEFVDHITSKRFLMFLAIILLLTVFSFLQGIGDYRATRISVMEFFGFSGTIGLSSFGSLLGLAMGFDLISKEREGGSLKTLLSHPVYRDQIINGKALGALMAITLVVFLNTVIGLGIVLIKGFTPTIDDMIAIVKFALLTIAYIFTFFSISLLTSTTSKNSGSSLVKAIAIFIVLSFVIPFIGSIVSNYIVGPPPDVYTHEVPIRVGDDKAKYEEIQRKMEERERILNEYYKKKRAISELFEIFSPGMNYMKLISKISESNMFFESEDVTKNFVGFVVLPVVMFTLSYIRFLRSEIT</sequence>
<feature type="transmembrane region" description="Helical" evidence="1">
    <location>
        <begin position="20"/>
        <end position="40"/>
    </location>
</feature>
<dbReference type="EMBL" id="CP005290">
    <property type="protein sequence ID" value="AGK60435.1"/>
    <property type="molecule type" value="Genomic_DNA"/>
</dbReference>
<dbReference type="GO" id="GO:0140359">
    <property type="term" value="F:ABC-type transporter activity"/>
    <property type="evidence" value="ECO:0007669"/>
    <property type="project" value="InterPro"/>
</dbReference>
<dbReference type="eggNOG" id="arCOG02436">
    <property type="taxonomic scope" value="Archaea"/>
</dbReference>
<gene>
    <name evidence="2" type="ORF">Asulf_00408</name>
</gene>
<organism evidence="2 3">
    <name type="scientific">Archaeoglobus sulfaticallidus PM70-1</name>
    <dbReference type="NCBI Taxonomy" id="387631"/>
    <lineage>
        <taxon>Archaea</taxon>
        <taxon>Methanobacteriati</taxon>
        <taxon>Methanobacteriota</taxon>
        <taxon>Archaeoglobi</taxon>
        <taxon>Archaeoglobales</taxon>
        <taxon>Archaeoglobaceae</taxon>
        <taxon>Archaeoglobus</taxon>
    </lineage>
</organism>
<keyword evidence="1" id="KW-0472">Membrane</keyword>
<evidence type="ECO:0000313" key="3">
    <source>
        <dbReference type="Proteomes" id="UP000013307"/>
    </source>
</evidence>
<dbReference type="AlphaFoldDB" id="N0BJX6"/>
<protein>
    <submittedName>
        <fullName evidence="2">ABC-type transport system involved in multi-copper enzyme maturation, permease component</fullName>
    </submittedName>
</protein>
<dbReference type="OrthoDB" id="86287at2157"/>
<reference evidence="2 3" key="1">
    <citation type="journal article" date="2013" name="Genome Announc.">
        <title>Complete Genome Sequence of the Thermophilic and Facultatively Chemolithoautotrophic Sulfate Reducer Archaeoglobus sulfaticallidus Strain PM70-1T.</title>
        <authorList>
            <person name="Stokke R."/>
            <person name="Hocking W.P."/>
            <person name="Steinsbu B.O."/>
            <person name="Steen I.H."/>
        </authorList>
    </citation>
    <scope>NUCLEOTIDE SEQUENCE [LARGE SCALE GENOMIC DNA]</scope>
    <source>
        <strain evidence="2">PM70-1</strain>
    </source>
</reference>
<feature type="transmembrane region" description="Helical" evidence="1">
    <location>
        <begin position="105"/>
        <end position="128"/>
    </location>
</feature>
<feature type="transmembrane region" description="Helical" evidence="1">
    <location>
        <begin position="173"/>
        <end position="199"/>
    </location>
</feature>
<feature type="transmembrane region" description="Helical" evidence="1">
    <location>
        <begin position="52"/>
        <end position="77"/>
    </location>
</feature>
<keyword evidence="3" id="KW-1185">Reference proteome</keyword>
<dbReference type="Proteomes" id="UP000013307">
    <property type="component" value="Chromosome"/>
</dbReference>
<keyword evidence="1" id="KW-1133">Transmembrane helix</keyword>
<evidence type="ECO:0000256" key="1">
    <source>
        <dbReference type="SAM" id="Phobius"/>
    </source>
</evidence>
<dbReference type="HOGENOM" id="CLU_068384_0_0_2"/>
<dbReference type="STRING" id="387631.Asulf_00408"/>
<dbReference type="GO" id="GO:0005886">
    <property type="term" value="C:plasma membrane"/>
    <property type="evidence" value="ECO:0007669"/>
    <property type="project" value="UniProtKB-SubCell"/>
</dbReference>
<evidence type="ECO:0000313" key="2">
    <source>
        <dbReference type="EMBL" id="AGK60435.1"/>
    </source>
</evidence>
<dbReference type="PANTHER" id="PTHR43471:SF14">
    <property type="entry name" value="ABC-2 TYPE TRANSPORT SYSTEM PERMEASE PROTEIN"/>
    <property type="match status" value="1"/>
</dbReference>
<accession>N0BJX6</accession>
<feature type="transmembrane region" description="Helical" evidence="1">
    <location>
        <begin position="140"/>
        <end position="161"/>
    </location>
</feature>
<dbReference type="GeneID" id="15392054"/>